<accession>A0A372MFS5</accession>
<proteinExistence type="inferred from homology"/>
<reference evidence="4" key="1">
    <citation type="submission" date="2018-08" db="EMBL/GenBank/DDBJ databases">
        <authorList>
            <person name="Grouzdev D.S."/>
            <person name="Krutkina M.S."/>
        </authorList>
    </citation>
    <scope>NUCLEOTIDE SEQUENCE [LARGE SCALE GENOMIC DNA]</scope>
    <source>
        <strain evidence="4">4-11</strain>
    </source>
</reference>
<name>A0A372MFS5_9SPIR</name>
<dbReference type="Gene3D" id="3.40.190.10">
    <property type="entry name" value="Periplasmic binding protein-like II"/>
    <property type="match status" value="1"/>
</dbReference>
<dbReference type="InterPro" id="IPR005064">
    <property type="entry name" value="BUG"/>
</dbReference>
<dbReference type="PIRSF" id="PIRSF017082">
    <property type="entry name" value="YflP"/>
    <property type="match status" value="1"/>
</dbReference>
<keyword evidence="2" id="KW-0732">Signal</keyword>
<dbReference type="CDD" id="cd07012">
    <property type="entry name" value="PBP2_Bug_TTT"/>
    <property type="match status" value="1"/>
</dbReference>
<keyword evidence="4" id="KW-1185">Reference proteome</keyword>
<dbReference type="PANTHER" id="PTHR42928">
    <property type="entry name" value="TRICARBOXYLATE-BINDING PROTEIN"/>
    <property type="match status" value="1"/>
</dbReference>
<gene>
    <name evidence="3" type="ORF">DYP60_09075</name>
</gene>
<evidence type="ECO:0000313" key="3">
    <source>
        <dbReference type="EMBL" id="RFU94649.1"/>
    </source>
</evidence>
<dbReference type="SUPFAM" id="SSF53850">
    <property type="entry name" value="Periplasmic binding protein-like II"/>
    <property type="match status" value="1"/>
</dbReference>
<organism evidence="3 4">
    <name type="scientific">Sphaerochaeta halotolerans</name>
    <dbReference type="NCBI Taxonomy" id="2293840"/>
    <lineage>
        <taxon>Bacteria</taxon>
        <taxon>Pseudomonadati</taxon>
        <taxon>Spirochaetota</taxon>
        <taxon>Spirochaetia</taxon>
        <taxon>Spirochaetales</taxon>
        <taxon>Sphaerochaetaceae</taxon>
        <taxon>Sphaerochaeta</taxon>
    </lineage>
</organism>
<evidence type="ECO:0000313" key="4">
    <source>
        <dbReference type="Proteomes" id="UP000264002"/>
    </source>
</evidence>
<feature type="chain" id="PRO_5016962251" evidence="2">
    <location>
        <begin position="21"/>
        <end position="343"/>
    </location>
</feature>
<comment type="caution">
    <text evidence="3">The sequence shown here is derived from an EMBL/GenBank/DDBJ whole genome shotgun (WGS) entry which is preliminary data.</text>
</comment>
<dbReference type="Gene3D" id="3.40.190.150">
    <property type="entry name" value="Bordetella uptake gene, domain 1"/>
    <property type="match status" value="1"/>
</dbReference>
<dbReference type="RefSeq" id="WP_117330683.1">
    <property type="nucleotide sequence ID" value="NZ_QUWK01000008.1"/>
</dbReference>
<sequence length="343" mass="37250">MKHKLLVLFLLLLSISMLWGAGNSESVDASYPTKPITMIVPYGAGGTTDISGRQLAVQLEKHLGKSITVINQGGASGSIGARTVLDAKSDGYTVLFTAESLGTQRVMGLSEMSYDDFTPIMVAVNDPKVIVVGKDSAYETLQDLVDDIKNRPGKVKMSYTGPGGSGHVQAMIYGKFGMEMALTAYPGGADCILAVLGDQVDFTNSNYSTVTGYLESGDLKLLGISALDRLEAHPDVPTLGEILPGSERYLSNPFTPLSLLVDKDVPPEVVTILRDAAKKAVQEPAWKEFVVKNSLDKLYEKYPDESSMRKFYKDWESLVSWMLYDSGVAKFSPAKFGIEKSQY</sequence>
<dbReference type="AlphaFoldDB" id="A0A372MFS5"/>
<dbReference type="PANTHER" id="PTHR42928:SF5">
    <property type="entry name" value="BLR1237 PROTEIN"/>
    <property type="match status" value="1"/>
</dbReference>
<dbReference type="InterPro" id="IPR042100">
    <property type="entry name" value="Bug_dom1"/>
</dbReference>
<dbReference type="Proteomes" id="UP000264002">
    <property type="component" value="Unassembled WGS sequence"/>
</dbReference>
<reference evidence="3 4" key="2">
    <citation type="submission" date="2018-09" db="EMBL/GenBank/DDBJ databases">
        <title>Genome of Sphaerochaeta halotolerans strain 4-11.</title>
        <authorList>
            <person name="Nazina T.N."/>
            <person name="Sokolova D.S."/>
        </authorList>
    </citation>
    <scope>NUCLEOTIDE SEQUENCE [LARGE SCALE GENOMIC DNA]</scope>
    <source>
        <strain evidence="3 4">4-11</strain>
    </source>
</reference>
<evidence type="ECO:0000256" key="2">
    <source>
        <dbReference type="SAM" id="SignalP"/>
    </source>
</evidence>
<dbReference type="EMBL" id="QUWK01000008">
    <property type="protein sequence ID" value="RFU94649.1"/>
    <property type="molecule type" value="Genomic_DNA"/>
</dbReference>
<dbReference type="Pfam" id="PF03401">
    <property type="entry name" value="TctC"/>
    <property type="match status" value="1"/>
</dbReference>
<evidence type="ECO:0000256" key="1">
    <source>
        <dbReference type="ARBA" id="ARBA00006987"/>
    </source>
</evidence>
<comment type="similarity">
    <text evidence="1">Belongs to the UPF0065 (bug) family.</text>
</comment>
<feature type="signal peptide" evidence="2">
    <location>
        <begin position="1"/>
        <end position="20"/>
    </location>
</feature>
<protein>
    <submittedName>
        <fullName evidence="3">Tripartite tricarboxylate transporter substrate binding protein</fullName>
    </submittedName>
</protein>